<evidence type="ECO:0000313" key="1">
    <source>
        <dbReference type="EMBL" id="EME43372.1"/>
    </source>
</evidence>
<dbReference type="OrthoDB" id="3650636at2759"/>
<reference evidence="2" key="1">
    <citation type="journal article" date="2012" name="PLoS Genet.">
        <title>The genomes of the fungal plant pathogens Cladosporium fulvum and Dothistroma septosporum reveal adaptation to different hosts and lifestyles but also signatures of common ancestry.</title>
        <authorList>
            <person name="de Wit P.J.G.M."/>
            <person name="van der Burgt A."/>
            <person name="Oekmen B."/>
            <person name="Stergiopoulos I."/>
            <person name="Abd-Elsalam K.A."/>
            <person name="Aerts A.L."/>
            <person name="Bahkali A.H."/>
            <person name="Beenen H.G."/>
            <person name="Chettri P."/>
            <person name="Cox M.P."/>
            <person name="Datema E."/>
            <person name="de Vries R.P."/>
            <person name="Dhillon B."/>
            <person name="Ganley A.R."/>
            <person name="Griffiths S.A."/>
            <person name="Guo Y."/>
            <person name="Hamelin R.C."/>
            <person name="Henrissat B."/>
            <person name="Kabir M.S."/>
            <person name="Jashni M.K."/>
            <person name="Kema G."/>
            <person name="Klaubauf S."/>
            <person name="Lapidus A."/>
            <person name="Levasseur A."/>
            <person name="Lindquist E."/>
            <person name="Mehrabi R."/>
            <person name="Ohm R.A."/>
            <person name="Owen T.J."/>
            <person name="Salamov A."/>
            <person name="Schwelm A."/>
            <person name="Schijlen E."/>
            <person name="Sun H."/>
            <person name="van den Burg H.A."/>
            <person name="van Ham R.C.H.J."/>
            <person name="Zhang S."/>
            <person name="Goodwin S.B."/>
            <person name="Grigoriev I.V."/>
            <person name="Collemare J."/>
            <person name="Bradshaw R.E."/>
        </authorList>
    </citation>
    <scope>NUCLEOTIDE SEQUENCE [LARGE SCALE GENOMIC DNA]</scope>
    <source>
        <strain evidence="2">NZE10 / CBS 128990</strain>
    </source>
</reference>
<protein>
    <submittedName>
        <fullName evidence="1">Uncharacterized protein</fullName>
    </submittedName>
</protein>
<dbReference type="EMBL" id="KB446540">
    <property type="protein sequence ID" value="EME43372.1"/>
    <property type="molecule type" value="Genomic_DNA"/>
</dbReference>
<proteinExistence type="predicted"/>
<sequence length="133" mass="15193">MDELQLEADFDLKTWQVMLIRIWFAADMCSMPAMANAVGAMLDNATNSDFDYPETACEIWKLAPRGASWRDYIVHRFRQDFRWNVYFPQKLDNIGRLPASLLPPEGNLNSCLSEGDGSYGDIEVALPELQQDK</sequence>
<evidence type="ECO:0000313" key="2">
    <source>
        <dbReference type="Proteomes" id="UP000016933"/>
    </source>
</evidence>
<dbReference type="HOGENOM" id="CLU_1906686_0_0_1"/>
<name>M2XLS7_DOTSN</name>
<gene>
    <name evidence="1" type="ORF">DOTSEDRAFT_25322</name>
</gene>
<accession>M2XLS7</accession>
<dbReference type="AlphaFoldDB" id="M2XLS7"/>
<keyword evidence="2" id="KW-1185">Reference proteome</keyword>
<organism evidence="1 2">
    <name type="scientific">Dothistroma septosporum (strain NZE10 / CBS 128990)</name>
    <name type="common">Red band needle blight fungus</name>
    <name type="synonym">Mycosphaerella pini</name>
    <dbReference type="NCBI Taxonomy" id="675120"/>
    <lineage>
        <taxon>Eukaryota</taxon>
        <taxon>Fungi</taxon>
        <taxon>Dikarya</taxon>
        <taxon>Ascomycota</taxon>
        <taxon>Pezizomycotina</taxon>
        <taxon>Dothideomycetes</taxon>
        <taxon>Dothideomycetidae</taxon>
        <taxon>Mycosphaerellales</taxon>
        <taxon>Mycosphaerellaceae</taxon>
        <taxon>Dothistroma</taxon>
    </lineage>
</organism>
<reference evidence="1 2" key="2">
    <citation type="journal article" date="2012" name="PLoS Pathog.">
        <title>Diverse lifestyles and strategies of plant pathogenesis encoded in the genomes of eighteen Dothideomycetes fungi.</title>
        <authorList>
            <person name="Ohm R.A."/>
            <person name="Feau N."/>
            <person name="Henrissat B."/>
            <person name="Schoch C.L."/>
            <person name="Horwitz B.A."/>
            <person name="Barry K.W."/>
            <person name="Condon B.J."/>
            <person name="Copeland A.C."/>
            <person name="Dhillon B."/>
            <person name="Glaser F."/>
            <person name="Hesse C.N."/>
            <person name="Kosti I."/>
            <person name="LaButti K."/>
            <person name="Lindquist E.A."/>
            <person name="Lucas S."/>
            <person name="Salamov A.A."/>
            <person name="Bradshaw R.E."/>
            <person name="Ciuffetti L."/>
            <person name="Hamelin R.C."/>
            <person name="Kema G.H.J."/>
            <person name="Lawrence C."/>
            <person name="Scott J.A."/>
            <person name="Spatafora J.W."/>
            <person name="Turgeon B.G."/>
            <person name="de Wit P.J.G.M."/>
            <person name="Zhong S."/>
            <person name="Goodwin S.B."/>
            <person name="Grigoriev I.V."/>
        </authorList>
    </citation>
    <scope>NUCLEOTIDE SEQUENCE [LARGE SCALE GENOMIC DNA]</scope>
    <source>
        <strain evidence="2">NZE10 / CBS 128990</strain>
    </source>
</reference>
<dbReference type="Proteomes" id="UP000016933">
    <property type="component" value="Unassembled WGS sequence"/>
</dbReference>